<evidence type="ECO:0000256" key="4">
    <source>
        <dbReference type="ARBA" id="ARBA00023187"/>
    </source>
</evidence>
<gene>
    <name evidence="8" type="ORF">MVEN_01226300</name>
</gene>
<feature type="domain" description="RRM" evidence="7">
    <location>
        <begin position="13"/>
        <end position="88"/>
    </location>
</feature>
<dbReference type="SMART" id="SM00360">
    <property type="entry name" value="RRM"/>
    <property type="match status" value="1"/>
</dbReference>
<dbReference type="InterPro" id="IPR012677">
    <property type="entry name" value="Nucleotide-bd_a/b_plait_sf"/>
</dbReference>
<keyword evidence="3 6" id="KW-0694">RNA-binding</keyword>
<dbReference type="FunFam" id="3.30.70.330:FF:000604">
    <property type="entry name" value="Splicing factor 3B, subunit 6"/>
    <property type="match status" value="1"/>
</dbReference>
<evidence type="ECO:0000313" key="9">
    <source>
        <dbReference type="Proteomes" id="UP000620124"/>
    </source>
</evidence>
<dbReference type="InterPro" id="IPR050374">
    <property type="entry name" value="RRT5_SRSF_SR"/>
</dbReference>
<dbReference type="EMBL" id="JACAZI010000009">
    <property type="protein sequence ID" value="KAF7352608.1"/>
    <property type="molecule type" value="Genomic_DNA"/>
</dbReference>
<dbReference type="CDD" id="cd12241">
    <property type="entry name" value="RRM_SF3B14"/>
    <property type="match status" value="1"/>
</dbReference>
<protein>
    <submittedName>
        <fullName evidence="8">RRM domain-containing protein</fullName>
    </submittedName>
</protein>
<evidence type="ECO:0000256" key="5">
    <source>
        <dbReference type="ARBA" id="ARBA00023242"/>
    </source>
</evidence>
<dbReference type="Pfam" id="PF00076">
    <property type="entry name" value="RRM_1"/>
    <property type="match status" value="1"/>
</dbReference>
<organism evidence="8 9">
    <name type="scientific">Mycena venus</name>
    <dbReference type="NCBI Taxonomy" id="2733690"/>
    <lineage>
        <taxon>Eukaryota</taxon>
        <taxon>Fungi</taxon>
        <taxon>Dikarya</taxon>
        <taxon>Basidiomycota</taxon>
        <taxon>Agaricomycotina</taxon>
        <taxon>Agaricomycetes</taxon>
        <taxon>Agaricomycetidae</taxon>
        <taxon>Agaricales</taxon>
        <taxon>Marasmiineae</taxon>
        <taxon>Mycenaceae</taxon>
        <taxon>Mycena</taxon>
    </lineage>
</organism>
<dbReference type="InterPro" id="IPR035979">
    <property type="entry name" value="RBD_domain_sf"/>
</dbReference>
<dbReference type="PANTHER" id="PTHR23003">
    <property type="entry name" value="RNA RECOGNITION MOTIF RRM DOMAIN CONTAINING PROTEIN"/>
    <property type="match status" value="1"/>
</dbReference>
<keyword evidence="5" id="KW-0539">Nucleus</keyword>
<evidence type="ECO:0000256" key="1">
    <source>
        <dbReference type="ARBA" id="ARBA00004123"/>
    </source>
</evidence>
<dbReference type="GO" id="GO:0008380">
    <property type="term" value="P:RNA splicing"/>
    <property type="evidence" value="ECO:0007669"/>
    <property type="project" value="UniProtKB-KW"/>
</dbReference>
<evidence type="ECO:0000256" key="6">
    <source>
        <dbReference type="PROSITE-ProRule" id="PRU00176"/>
    </source>
</evidence>
<dbReference type="InterPro" id="IPR034150">
    <property type="entry name" value="SF3B6_RRM"/>
</dbReference>
<comment type="caution">
    <text evidence="8">The sequence shown here is derived from an EMBL/GenBank/DDBJ whole genome shotgun (WGS) entry which is preliminary data.</text>
</comment>
<keyword evidence="9" id="KW-1185">Reference proteome</keyword>
<dbReference type="GO" id="GO:0005737">
    <property type="term" value="C:cytoplasm"/>
    <property type="evidence" value="ECO:0007669"/>
    <property type="project" value="TreeGrafter"/>
</dbReference>
<proteinExistence type="predicted"/>
<dbReference type="AlphaFoldDB" id="A0A8H6Y209"/>
<evidence type="ECO:0000259" key="7">
    <source>
        <dbReference type="PROSITE" id="PS50102"/>
    </source>
</evidence>
<name>A0A8H6Y209_9AGAR</name>
<dbReference type="PROSITE" id="PS50102">
    <property type="entry name" value="RRM"/>
    <property type="match status" value="1"/>
</dbReference>
<comment type="subcellular location">
    <subcellularLocation>
        <location evidence="1">Nucleus</location>
    </subcellularLocation>
</comment>
<reference evidence="8" key="1">
    <citation type="submission" date="2020-05" db="EMBL/GenBank/DDBJ databases">
        <title>Mycena genomes resolve the evolution of fungal bioluminescence.</title>
        <authorList>
            <person name="Tsai I.J."/>
        </authorList>
    </citation>
    <scope>NUCLEOTIDE SEQUENCE</scope>
    <source>
        <strain evidence="8">CCC161011</strain>
    </source>
</reference>
<dbReference type="OrthoDB" id="275748at2759"/>
<dbReference type="Gene3D" id="3.30.70.330">
    <property type="match status" value="1"/>
</dbReference>
<evidence type="ECO:0000256" key="2">
    <source>
        <dbReference type="ARBA" id="ARBA00022664"/>
    </source>
</evidence>
<keyword evidence="4" id="KW-0508">mRNA splicing</keyword>
<evidence type="ECO:0000313" key="8">
    <source>
        <dbReference type="EMBL" id="KAF7352608.1"/>
    </source>
</evidence>
<dbReference type="GO" id="GO:0005634">
    <property type="term" value="C:nucleus"/>
    <property type="evidence" value="ECO:0007669"/>
    <property type="project" value="UniProtKB-SubCell"/>
</dbReference>
<sequence length="164" mass="18274">MAARPALPPGANRILFVKNLNYQITGEDLYDLFGRYGTIRQIRIGNEQKTKGTAFVVFDDVMDAKNALDHLNGFHLQERFILVEGLRPALNISFYTPRSACSDGVLAFNQLGGGIGLSQRTVLLRRLATEMLLRTLPMRDGRACVSFTSFIPLTAMVRLTTHDT</sequence>
<dbReference type="InterPro" id="IPR000504">
    <property type="entry name" value="RRM_dom"/>
</dbReference>
<dbReference type="Proteomes" id="UP000620124">
    <property type="component" value="Unassembled WGS sequence"/>
</dbReference>
<evidence type="ECO:0000256" key="3">
    <source>
        <dbReference type="ARBA" id="ARBA00022884"/>
    </source>
</evidence>
<dbReference type="SUPFAM" id="SSF54928">
    <property type="entry name" value="RNA-binding domain, RBD"/>
    <property type="match status" value="1"/>
</dbReference>
<dbReference type="GO" id="GO:0006397">
    <property type="term" value="P:mRNA processing"/>
    <property type="evidence" value="ECO:0007669"/>
    <property type="project" value="UniProtKB-KW"/>
</dbReference>
<dbReference type="GO" id="GO:0003729">
    <property type="term" value="F:mRNA binding"/>
    <property type="evidence" value="ECO:0007669"/>
    <property type="project" value="TreeGrafter"/>
</dbReference>
<accession>A0A8H6Y209</accession>
<keyword evidence="2" id="KW-0507">mRNA processing</keyword>